<gene>
    <name evidence="7" type="ordered locus">PB2503_04637</name>
</gene>
<proteinExistence type="inferred from homology"/>
<dbReference type="Gene3D" id="3.40.50.300">
    <property type="entry name" value="P-loop containing nucleotide triphosphate hydrolases"/>
    <property type="match status" value="1"/>
</dbReference>
<dbReference type="RefSeq" id="WP_013299976.1">
    <property type="nucleotide sequence ID" value="NC_014414.1"/>
</dbReference>
<dbReference type="InterPro" id="IPR003593">
    <property type="entry name" value="AAA+_ATPase"/>
</dbReference>
<evidence type="ECO:0000256" key="1">
    <source>
        <dbReference type="ARBA" id="ARBA00005417"/>
    </source>
</evidence>
<dbReference type="InterPro" id="IPR027417">
    <property type="entry name" value="P-loop_NTPase"/>
</dbReference>
<evidence type="ECO:0000313" key="7">
    <source>
        <dbReference type="EMBL" id="ADM09002.1"/>
    </source>
</evidence>
<dbReference type="InterPro" id="IPR003439">
    <property type="entry name" value="ABC_transporter-like_ATP-bd"/>
</dbReference>
<evidence type="ECO:0000256" key="2">
    <source>
        <dbReference type="ARBA" id="ARBA00022448"/>
    </source>
</evidence>
<organism evidence="7 8">
    <name type="scientific">Parvularcula bermudensis (strain ATCC BAA-594 / HTCC2503 / KCTC 12087)</name>
    <dbReference type="NCBI Taxonomy" id="314260"/>
    <lineage>
        <taxon>Bacteria</taxon>
        <taxon>Pseudomonadati</taxon>
        <taxon>Pseudomonadota</taxon>
        <taxon>Alphaproteobacteria</taxon>
        <taxon>Parvularculales</taxon>
        <taxon>Parvularculaceae</taxon>
        <taxon>Parvularcula</taxon>
    </lineage>
</organism>
<keyword evidence="4" id="KW-0547">Nucleotide-binding</keyword>
<evidence type="ECO:0000256" key="3">
    <source>
        <dbReference type="ARBA" id="ARBA00022458"/>
    </source>
</evidence>
<comment type="similarity">
    <text evidence="1">Belongs to the ABC transporter superfamily.</text>
</comment>
<feature type="domain" description="ABC transporter" evidence="6">
    <location>
        <begin position="18"/>
        <end position="252"/>
    </location>
</feature>
<sequence length="328" mass="35653">MADDHRPPPLRPDLPAAIVARGLRKVYAGTKKSPPKEALKGIDLAIPRGSIFGLLGPNGAGKSTFINILAGLVTKTSGDVSIWGFDIDKNPRQSRASIGVVPQEIATDVFFTPKEGLEIQAGLYGVPKSERRTMEILRALGLEDKADAYVRMLSGGMKRRLLVGKAIVHNPPVLILDEPTAGVDIELRKQLWDQVQEMHARGVTIILTTHYLEEAQELCDTIGIIHEGEVKTVKPKTELIASLDRKTLMVVPERPVETAPALGGACDVELRAGAIYIHYAPSRVRIADILSGLNAADVQVKDLSVLEADLEDVFLEMTYHSDKRPVGA</sequence>
<dbReference type="EMBL" id="CP002156">
    <property type="protein sequence ID" value="ADM09002.1"/>
    <property type="molecule type" value="Genomic_DNA"/>
</dbReference>
<keyword evidence="5 7" id="KW-0067">ATP-binding</keyword>
<name>E0TF84_PARBH</name>
<dbReference type="PROSITE" id="PS50893">
    <property type="entry name" value="ABC_TRANSPORTER_2"/>
    <property type="match status" value="1"/>
</dbReference>
<keyword evidence="2" id="KW-0813">Transport</keyword>
<dbReference type="InterPro" id="IPR017871">
    <property type="entry name" value="ABC_transporter-like_CS"/>
</dbReference>
<evidence type="ECO:0000313" key="8">
    <source>
        <dbReference type="Proteomes" id="UP000001302"/>
    </source>
</evidence>
<dbReference type="KEGG" id="pbr:PB2503_04637"/>
<evidence type="ECO:0000256" key="4">
    <source>
        <dbReference type="ARBA" id="ARBA00022741"/>
    </source>
</evidence>
<dbReference type="GO" id="GO:0016887">
    <property type="term" value="F:ATP hydrolysis activity"/>
    <property type="evidence" value="ECO:0007669"/>
    <property type="project" value="InterPro"/>
</dbReference>
<accession>E0TF84</accession>
<dbReference type="GO" id="GO:0005524">
    <property type="term" value="F:ATP binding"/>
    <property type="evidence" value="ECO:0007669"/>
    <property type="project" value="UniProtKB-KW"/>
</dbReference>
<dbReference type="Pfam" id="PF00005">
    <property type="entry name" value="ABC_tran"/>
    <property type="match status" value="1"/>
</dbReference>
<dbReference type="SUPFAM" id="SSF52540">
    <property type="entry name" value="P-loop containing nucleoside triphosphate hydrolases"/>
    <property type="match status" value="1"/>
</dbReference>
<keyword evidence="3" id="KW-0536">Nodulation</keyword>
<evidence type="ECO:0000256" key="5">
    <source>
        <dbReference type="ARBA" id="ARBA00022840"/>
    </source>
</evidence>
<dbReference type="AlphaFoldDB" id="E0TF84"/>
<dbReference type="eggNOG" id="COG1131">
    <property type="taxonomic scope" value="Bacteria"/>
</dbReference>
<evidence type="ECO:0000259" key="6">
    <source>
        <dbReference type="PROSITE" id="PS50893"/>
    </source>
</evidence>
<dbReference type="HOGENOM" id="CLU_000604_1_2_5"/>
<dbReference type="Proteomes" id="UP000001302">
    <property type="component" value="Chromosome"/>
</dbReference>
<protein>
    <submittedName>
        <fullName evidence="7">ABC transporter, ATP-binding protein</fullName>
    </submittedName>
</protein>
<dbReference type="InterPro" id="IPR050763">
    <property type="entry name" value="ABC_transporter_ATP-binding"/>
</dbReference>
<dbReference type="OrthoDB" id="9778547at2"/>
<keyword evidence="8" id="KW-1185">Reference proteome</keyword>
<reference evidence="8" key="1">
    <citation type="submission" date="2010-08" db="EMBL/GenBank/DDBJ databases">
        <title>Genome sequence of Parvularcula bermudensis HTCC2503.</title>
        <authorList>
            <person name="Kang D.-M."/>
            <person name="Oh H.-M."/>
            <person name="Cho J.-C."/>
        </authorList>
    </citation>
    <scope>NUCLEOTIDE SEQUENCE [LARGE SCALE GENOMIC DNA]</scope>
    <source>
        <strain evidence="8">ATCC BAA-594 / HTCC2503 / KCTC 12087</strain>
    </source>
</reference>
<dbReference type="SMART" id="SM00382">
    <property type="entry name" value="AAA"/>
    <property type="match status" value="1"/>
</dbReference>
<dbReference type="PANTHER" id="PTHR42711:SF5">
    <property type="entry name" value="ABC TRANSPORTER ATP-BINDING PROTEIN NATA"/>
    <property type="match status" value="1"/>
</dbReference>
<dbReference type="STRING" id="314260.PB2503_04637"/>
<reference evidence="7 8" key="2">
    <citation type="journal article" date="2011" name="J. Bacteriol.">
        <title>Complete genome sequence of strain HTCC2503T of Parvularcula bermudensis, the type species of the order "Parvularculales" in the class Alphaproteobacteria.</title>
        <authorList>
            <person name="Oh H.M."/>
            <person name="Kang I."/>
            <person name="Vergin K.L."/>
            <person name="Kang D."/>
            <person name="Rhee K.H."/>
            <person name="Giovannoni S.J."/>
            <person name="Cho J.C."/>
        </authorList>
    </citation>
    <scope>NUCLEOTIDE SEQUENCE [LARGE SCALE GENOMIC DNA]</scope>
    <source>
        <strain evidence="8">ATCC BAA-594 / HTCC2503 / KCTC 12087</strain>
    </source>
</reference>
<dbReference type="PROSITE" id="PS00211">
    <property type="entry name" value="ABC_TRANSPORTER_1"/>
    <property type="match status" value="1"/>
</dbReference>
<dbReference type="PANTHER" id="PTHR42711">
    <property type="entry name" value="ABC TRANSPORTER ATP-BINDING PROTEIN"/>
    <property type="match status" value="1"/>
</dbReference>